<evidence type="ECO:0000256" key="3">
    <source>
        <dbReference type="ARBA" id="ARBA00022692"/>
    </source>
</evidence>
<reference evidence="7 8" key="1">
    <citation type="submission" date="2019-07" db="EMBL/GenBank/DDBJ databases">
        <authorList>
            <person name="Kim J."/>
        </authorList>
    </citation>
    <scope>NUCLEOTIDE SEQUENCE [LARGE SCALE GENOMIC DNA]</scope>
    <source>
        <strain evidence="7 8">JC52</strain>
    </source>
</reference>
<evidence type="ECO:0000256" key="1">
    <source>
        <dbReference type="ARBA" id="ARBA00004651"/>
    </source>
</evidence>
<evidence type="ECO:0000256" key="6">
    <source>
        <dbReference type="SAM" id="Phobius"/>
    </source>
</evidence>
<keyword evidence="4 6" id="KW-1133">Transmembrane helix</keyword>
<feature type="transmembrane region" description="Helical" evidence="6">
    <location>
        <begin position="149"/>
        <end position="172"/>
    </location>
</feature>
<dbReference type="PANTHER" id="PTHR30086">
    <property type="entry name" value="ARGININE EXPORTER PROTEIN ARGO"/>
    <property type="match status" value="1"/>
</dbReference>
<dbReference type="RefSeq" id="WP_144848426.1">
    <property type="nucleotide sequence ID" value="NZ_VNJI01000018.1"/>
</dbReference>
<feature type="transmembrane region" description="Helical" evidence="6">
    <location>
        <begin position="6"/>
        <end position="27"/>
    </location>
</feature>
<evidence type="ECO:0000256" key="5">
    <source>
        <dbReference type="ARBA" id="ARBA00023136"/>
    </source>
</evidence>
<dbReference type="Proteomes" id="UP000317036">
    <property type="component" value="Unassembled WGS sequence"/>
</dbReference>
<evidence type="ECO:0000256" key="4">
    <source>
        <dbReference type="ARBA" id="ARBA00022989"/>
    </source>
</evidence>
<keyword evidence="8" id="KW-1185">Reference proteome</keyword>
<dbReference type="OrthoDB" id="5638726at2"/>
<keyword evidence="5 6" id="KW-0472">Membrane</keyword>
<dbReference type="GO" id="GO:0015171">
    <property type="term" value="F:amino acid transmembrane transporter activity"/>
    <property type="evidence" value="ECO:0007669"/>
    <property type="project" value="TreeGrafter"/>
</dbReference>
<feature type="transmembrane region" description="Helical" evidence="6">
    <location>
        <begin position="184"/>
        <end position="202"/>
    </location>
</feature>
<dbReference type="AlphaFoldDB" id="A0A559KA44"/>
<feature type="transmembrane region" description="Helical" evidence="6">
    <location>
        <begin position="39"/>
        <end position="64"/>
    </location>
</feature>
<keyword evidence="2" id="KW-1003">Cell membrane</keyword>
<accession>A0A559KA44</accession>
<evidence type="ECO:0000313" key="8">
    <source>
        <dbReference type="Proteomes" id="UP000317036"/>
    </source>
</evidence>
<dbReference type="PANTHER" id="PTHR30086:SF20">
    <property type="entry name" value="ARGININE EXPORTER PROTEIN ARGO-RELATED"/>
    <property type="match status" value="1"/>
</dbReference>
<comment type="subcellular location">
    <subcellularLocation>
        <location evidence="1">Cell membrane</location>
        <topology evidence="1">Multi-pass membrane protein</topology>
    </subcellularLocation>
</comment>
<protein>
    <submittedName>
        <fullName evidence="7">Amino acid transporter</fullName>
    </submittedName>
</protein>
<name>A0A559KA44_9BACL</name>
<gene>
    <name evidence="7" type="ORF">FPZ49_16055</name>
</gene>
<comment type="caution">
    <text evidence="7">The sequence shown here is derived from an EMBL/GenBank/DDBJ whole genome shotgun (WGS) entry which is preliminary data.</text>
</comment>
<dbReference type="Pfam" id="PF01810">
    <property type="entry name" value="LysE"/>
    <property type="match status" value="1"/>
</dbReference>
<dbReference type="GO" id="GO:0005886">
    <property type="term" value="C:plasma membrane"/>
    <property type="evidence" value="ECO:0007669"/>
    <property type="project" value="UniProtKB-SubCell"/>
</dbReference>
<evidence type="ECO:0000313" key="7">
    <source>
        <dbReference type="EMBL" id="TVY08994.1"/>
    </source>
</evidence>
<organism evidence="7 8">
    <name type="scientific">Paenibacillus cremeus</name>
    <dbReference type="NCBI Taxonomy" id="2163881"/>
    <lineage>
        <taxon>Bacteria</taxon>
        <taxon>Bacillati</taxon>
        <taxon>Bacillota</taxon>
        <taxon>Bacilli</taxon>
        <taxon>Bacillales</taxon>
        <taxon>Paenibacillaceae</taxon>
        <taxon>Paenibacillus</taxon>
    </lineage>
</organism>
<feature type="transmembrane region" description="Helical" evidence="6">
    <location>
        <begin position="70"/>
        <end position="89"/>
    </location>
</feature>
<sequence>MLTAFIHGFLLAVGLIVPLGAQNMFIFSQGATARRFLHVLPIVITAALCDSLLILLAIFGVSLIVLRLVWTKWLLMAGGVVFLAYMGWVTWRRPPSVDEPGTERVQMNQWGKIVSFTLMVSLLNPHAILDTVGVIGTSSLSYTGAYKTAFTAACMLVSWSWFLLLAVAGRWIGMKDRTGRFTAALNKGSALVMWAAAVYLVLSFL</sequence>
<keyword evidence="3 6" id="KW-0812">Transmembrane</keyword>
<dbReference type="EMBL" id="VNJI01000018">
    <property type="protein sequence ID" value="TVY08994.1"/>
    <property type="molecule type" value="Genomic_DNA"/>
</dbReference>
<proteinExistence type="predicted"/>
<dbReference type="InterPro" id="IPR001123">
    <property type="entry name" value="LeuE-type"/>
</dbReference>
<evidence type="ECO:0000256" key="2">
    <source>
        <dbReference type="ARBA" id="ARBA00022475"/>
    </source>
</evidence>